<evidence type="ECO:0000259" key="8">
    <source>
        <dbReference type="Pfam" id="PF21982"/>
    </source>
</evidence>
<gene>
    <name evidence="5" type="primary">recX</name>
    <name evidence="9" type="ORF">N5B56_09240</name>
</gene>
<dbReference type="InterPro" id="IPR036388">
    <property type="entry name" value="WH-like_DNA-bd_sf"/>
</dbReference>
<feature type="domain" description="RecX first three-helical" evidence="8">
    <location>
        <begin position="58"/>
        <end position="97"/>
    </location>
</feature>
<evidence type="ECO:0000256" key="4">
    <source>
        <dbReference type="ARBA" id="ARBA00022490"/>
    </source>
</evidence>
<comment type="subcellular location">
    <subcellularLocation>
        <location evidence="1 5">Cytoplasm</location>
    </subcellularLocation>
</comment>
<comment type="function">
    <text evidence="5">Modulates RecA activity.</text>
</comment>
<dbReference type="Pfam" id="PF02631">
    <property type="entry name" value="RecX_HTH2"/>
    <property type="match status" value="1"/>
</dbReference>
<feature type="domain" description="RecX third three-helical" evidence="7">
    <location>
        <begin position="151"/>
        <end position="194"/>
    </location>
</feature>
<dbReference type="InterPro" id="IPR053926">
    <property type="entry name" value="RecX_HTH_1st"/>
</dbReference>
<proteinExistence type="inferred from homology"/>
<dbReference type="PANTHER" id="PTHR33602">
    <property type="entry name" value="REGULATORY PROTEIN RECX FAMILY PROTEIN"/>
    <property type="match status" value="1"/>
</dbReference>
<keyword evidence="4 5" id="KW-0963">Cytoplasm</keyword>
<evidence type="ECO:0000256" key="5">
    <source>
        <dbReference type="HAMAP-Rule" id="MF_01114"/>
    </source>
</evidence>
<dbReference type="Gene3D" id="1.10.10.10">
    <property type="entry name" value="Winged helix-like DNA-binding domain superfamily/Winged helix DNA-binding domain"/>
    <property type="match status" value="3"/>
</dbReference>
<evidence type="ECO:0000259" key="7">
    <source>
        <dbReference type="Pfam" id="PF21981"/>
    </source>
</evidence>
<feature type="domain" description="RecX second three-helical" evidence="6">
    <location>
        <begin position="104"/>
        <end position="143"/>
    </location>
</feature>
<dbReference type="HAMAP" id="MF_01114">
    <property type="entry name" value="RecX"/>
    <property type="match status" value="1"/>
</dbReference>
<dbReference type="EMBL" id="JAODBU010000008">
    <property type="protein sequence ID" value="MCT7399261.1"/>
    <property type="molecule type" value="Genomic_DNA"/>
</dbReference>
<dbReference type="Pfam" id="PF21981">
    <property type="entry name" value="RecX_HTH3"/>
    <property type="match status" value="1"/>
</dbReference>
<evidence type="ECO:0000256" key="1">
    <source>
        <dbReference type="ARBA" id="ARBA00004496"/>
    </source>
</evidence>
<comment type="caution">
    <text evidence="9">The sequence shown here is derived from an EMBL/GenBank/DDBJ whole genome shotgun (WGS) entry which is preliminary data.</text>
</comment>
<dbReference type="Pfam" id="PF21982">
    <property type="entry name" value="RecX_HTH1"/>
    <property type="match status" value="1"/>
</dbReference>
<evidence type="ECO:0000259" key="6">
    <source>
        <dbReference type="Pfam" id="PF02631"/>
    </source>
</evidence>
<evidence type="ECO:0000313" key="10">
    <source>
        <dbReference type="Proteomes" id="UP001431199"/>
    </source>
</evidence>
<reference evidence="9" key="1">
    <citation type="submission" date="2022-09" db="EMBL/GenBank/DDBJ databases">
        <title>Eubacterium sp. LFL-14 isolated from human feces.</title>
        <authorList>
            <person name="Liu F."/>
        </authorList>
    </citation>
    <scope>NUCLEOTIDE SEQUENCE</scope>
    <source>
        <strain evidence="9">LFL-14</strain>
    </source>
</reference>
<dbReference type="InterPro" id="IPR053924">
    <property type="entry name" value="RecX_HTH_2nd"/>
</dbReference>
<dbReference type="InterPro" id="IPR003783">
    <property type="entry name" value="Regulatory_RecX"/>
</dbReference>
<evidence type="ECO:0000313" key="9">
    <source>
        <dbReference type="EMBL" id="MCT7399261.1"/>
    </source>
</evidence>
<protein>
    <recommendedName>
        <fullName evidence="3 5">Regulatory protein RecX</fullName>
    </recommendedName>
</protein>
<dbReference type="InterPro" id="IPR053925">
    <property type="entry name" value="RecX_HTH_3rd"/>
</dbReference>
<organism evidence="9 10">
    <name type="scientific">Eubacterium album</name>
    <dbReference type="NCBI Taxonomy" id="2978477"/>
    <lineage>
        <taxon>Bacteria</taxon>
        <taxon>Bacillati</taxon>
        <taxon>Bacillota</taxon>
        <taxon>Clostridia</taxon>
        <taxon>Eubacteriales</taxon>
        <taxon>Eubacteriaceae</taxon>
        <taxon>Eubacterium</taxon>
    </lineage>
</organism>
<name>A0ABT2M163_9FIRM</name>
<dbReference type="Proteomes" id="UP001431199">
    <property type="component" value="Unassembled WGS sequence"/>
</dbReference>
<evidence type="ECO:0000256" key="3">
    <source>
        <dbReference type="ARBA" id="ARBA00018111"/>
    </source>
</evidence>
<sequence length="204" mass="24252">MHYITEIKDIGKKCRIIIDDDIVVQLYKGEVRKLGIKADSQFSNESYNEMYNILNKRARERSLFLLKDMDKTEKQIRDKLKLGDYPEDIINNAIEFLKKYGYVDDIRYAKLYISSKQNSKSIKQIELELYKKGVNKENVSKVLLEMDLSNEEALNKLIEKIIKKYDLNDKTQYNKMCRYLLGKGFSYGEIQEALFKYTNYDTEW</sequence>
<accession>A0ABT2M163</accession>
<comment type="similarity">
    <text evidence="2 5">Belongs to the RecX family.</text>
</comment>
<dbReference type="PANTHER" id="PTHR33602:SF1">
    <property type="entry name" value="REGULATORY PROTEIN RECX FAMILY PROTEIN"/>
    <property type="match status" value="1"/>
</dbReference>
<dbReference type="RefSeq" id="WP_022089046.1">
    <property type="nucleotide sequence ID" value="NZ_JAODBU010000008.1"/>
</dbReference>
<keyword evidence="10" id="KW-1185">Reference proteome</keyword>
<evidence type="ECO:0000256" key="2">
    <source>
        <dbReference type="ARBA" id="ARBA00009695"/>
    </source>
</evidence>